<feature type="compositionally biased region" description="Low complexity" evidence="1">
    <location>
        <begin position="120"/>
        <end position="131"/>
    </location>
</feature>
<evidence type="ECO:0000313" key="2">
    <source>
        <dbReference type="EMBL" id="CAG9283435.1"/>
    </source>
</evidence>
<gene>
    <name evidence="2" type="ORF">PTTT1_LOCUS22779</name>
</gene>
<protein>
    <submittedName>
        <fullName evidence="2">Uncharacterized protein</fullName>
    </submittedName>
</protein>
<organism evidence="2">
    <name type="scientific">Phaeodactylum tricornutum</name>
    <name type="common">Diatom</name>
    <dbReference type="NCBI Taxonomy" id="2850"/>
    <lineage>
        <taxon>Eukaryota</taxon>
        <taxon>Sar</taxon>
        <taxon>Stramenopiles</taxon>
        <taxon>Ochrophyta</taxon>
        <taxon>Bacillariophyta</taxon>
        <taxon>Bacillariophyceae</taxon>
        <taxon>Bacillariophycidae</taxon>
        <taxon>Naviculales</taxon>
        <taxon>Phaeodactylaceae</taxon>
        <taxon>Phaeodactylum</taxon>
    </lineage>
</organism>
<proteinExistence type="predicted"/>
<name>A0A8J9S933_PHATR</name>
<evidence type="ECO:0000256" key="1">
    <source>
        <dbReference type="SAM" id="MobiDB-lite"/>
    </source>
</evidence>
<dbReference type="EMBL" id="OU594960">
    <property type="protein sequence ID" value="CAG9283435.1"/>
    <property type="molecule type" value="Genomic_DNA"/>
</dbReference>
<sequence>MSFLSIPASRPTWPSFVNRATVVLDRICGCAYTDAQIFVETSDVGFPWDDGNSIVDSIDWHDQFYHPQHTDTDLTKEVAAPCRRTKTTIPKRTASPSSVIVLHASKKAPSLTLSPRRTTDSATVTTAASSSAEDDREDVRRTPSEISVPYRAVRRWSSASQEHDPVACFDEAPALWVAPVDLRKVQSAGRRALPRLHGHDR</sequence>
<reference evidence="2" key="1">
    <citation type="submission" date="2022-02" db="EMBL/GenBank/DDBJ databases">
        <authorList>
            <person name="Giguere J D."/>
        </authorList>
    </citation>
    <scope>NUCLEOTIDE SEQUENCE</scope>
    <source>
        <strain evidence="2">CCAP 1055/1</strain>
    </source>
</reference>
<dbReference type="Proteomes" id="UP000836788">
    <property type="component" value="Chromosome 19"/>
</dbReference>
<accession>A0A8J9S933</accession>
<feature type="region of interest" description="Disordered" evidence="1">
    <location>
        <begin position="110"/>
        <end position="143"/>
    </location>
</feature>
<dbReference type="AlphaFoldDB" id="A0A8J9S933"/>